<keyword evidence="2" id="KW-0808">Transferase</keyword>
<evidence type="ECO:0000259" key="4">
    <source>
        <dbReference type="Pfam" id="PF00294"/>
    </source>
</evidence>
<evidence type="ECO:0000313" key="6">
    <source>
        <dbReference type="Proteomes" id="UP000013085"/>
    </source>
</evidence>
<dbReference type="RefSeq" id="WP_002588390.1">
    <property type="nucleotide sequence ID" value="NZ_KB851009.1"/>
</dbReference>
<dbReference type="PATRIC" id="fig|999408.3.peg.1332"/>
<organism evidence="5 6">
    <name type="scientific">[Clostridium] clostridioforme 90A8</name>
    <dbReference type="NCBI Taxonomy" id="999408"/>
    <lineage>
        <taxon>Bacteria</taxon>
        <taxon>Bacillati</taxon>
        <taxon>Bacillota</taxon>
        <taxon>Clostridia</taxon>
        <taxon>Lachnospirales</taxon>
        <taxon>Lachnospiraceae</taxon>
        <taxon>Enterocloster</taxon>
    </lineage>
</organism>
<evidence type="ECO:0000256" key="1">
    <source>
        <dbReference type="ARBA" id="ARBA00010688"/>
    </source>
</evidence>
<dbReference type="Proteomes" id="UP000013085">
    <property type="component" value="Unassembled WGS sequence"/>
</dbReference>
<feature type="domain" description="Carbohydrate kinase PfkB" evidence="4">
    <location>
        <begin position="31"/>
        <end position="350"/>
    </location>
</feature>
<dbReference type="InterPro" id="IPR011611">
    <property type="entry name" value="PfkB_dom"/>
</dbReference>
<name>A0A0E2HES4_9FIRM</name>
<dbReference type="PANTHER" id="PTHR43085:SF57">
    <property type="entry name" value="CARBOHYDRATE KINASE PFKB DOMAIN-CONTAINING PROTEIN"/>
    <property type="match status" value="1"/>
</dbReference>
<dbReference type="Pfam" id="PF00294">
    <property type="entry name" value="PfkB"/>
    <property type="match status" value="1"/>
</dbReference>
<gene>
    <name evidence="5" type="ORF">HMPREF1090_01245</name>
</gene>
<dbReference type="PANTHER" id="PTHR43085">
    <property type="entry name" value="HEXOKINASE FAMILY MEMBER"/>
    <property type="match status" value="1"/>
</dbReference>
<dbReference type="HOGENOM" id="CLU_027634_6_0_9"/>
<dbReference type="AlphaFoldDB" id="A0A0E2HES4"/>
<dbReference type="EMBL" id="AGYR01000010">
    <property type="protein sequence ID" value="ENZ18363.1"/>
    <property type="molecule type" value="Genomic_DNA"/>
</dbReference>
<keyword evidence="3" id="KW-0418">Kinase</keyword>
<dbReference type="GO" id="GO:0016301">
    <property type="term" value="F:kinase activity"/>
    <property type="evidence" value="ECO:0007669"/>
    <property type="project" value="UniProtKB-KW"/>
</dbReference>
<evidence type="ECO:0000256" key="2">
    <source>
        <dbReference type="ARBA" id="ARBA00022679"/>
    </source>
</evidence>
<dbReference type="GeneID" id="57961366"/>
<comment type="caution">
    <text evidence="5">The sequence shown here is derived from an EMBL/GenBank/DDBJ whole genome shotgun (WGS) entry which is preliminary data.</text>
</comment>
<dbReference type="InterPro" id="IPR029056">
    <property type="entry name" value="Ribokinase-like"/>
</dbReference>
<dbReference type="Gene3D" id="3.40.1190.20">
    <property type="match status" value="1"/>
</dbReference>
<sequence length="376" mass="40602">MGEGNKKIAVAGHISLDITPVFQNSGKQKLSELFQPGKLLKVGKAMMCTGGAVSNTGLGLKRLGADVVLMAKIGDDYFGNALKDMISAHGCESCISQAPGENTSYTIVLAPKGLDRFFLHDPGCNDTFGYADVDFGKVGEAAHFHFGYPPIMRRFYLDDGEELVRLFKKVKSMGLTTSLDLVAVDPDSEAADMDWAKILERVLPYVDFFAPSIEELGYMLDRPLYCKWQETAGGGDVTGILSFKEDVEPLAARALSMGTRCVLLKCGAAGMYLKTAPEPVWKEVLPGFTGWNDISHFEDSYVPDCILSGTGAGDTSIAAFIKAMLDGCEPLECARLAAATGASCVTAYDALSGLLPFEELRQKMEAGWEKQSIIRP</sequence>
<evidence type="ECO:0000256" key="3">
    <source>
        <dbReference type="ARBA" id="ARBA00022777"/>
    </source>
</evidence>
<protein>
    <submittedName>
        <fullName evidence="5">PfkB family protein</fullName>
    </submittedName>
</protein>
<evidence type="ECO:0000313" key="5">
    <source>
        <dbReference type="EMBL" id="ENZ18363.1"/>
    </source>
</evidence>
<accession>A0A0E2HES4</accession>
<proteinExistence type="inferred from homology"/>
<dbReference type="InterPro" id="IPR050306">
    <property type="entry name" value="PfkB_Carbo_kinase"/>
</dbReference>
<reference evidence="5 6" key="1">
    <citation type="submission" date="2013-01" db="EMBL/GenBank/DDBJ databases">
        <title>The Genome Sequence of Clostridium clostridioforme 90A8.</title>
        <authorList>
            <consortium name="The Broad Institute Genome Sequencing Platform"/>
            <person name="Earl A."/>
            <person name="Ward D."/>
            <person name="Feldgarden M."/>
            <person name="Gevers D."/>
            <person name="Courvalin P."/>
            <person name="Lambert T."/>
            <person name="Walker B."/>
            <person name="Young S.K."/>
            <person name="Zeng Q."/>
            <person name="Gargeya S."/>
            <person name="Fitzgerald M."/>
            <person name="Haas B."/>
            <person name="Abouelleil A."/>
            <person name="Alvarado L."/>
            <person name="Arachchi H.M."/>
            <person name="Berlin A.M."/>
            <person name="Chapman S.B."/>
            <person name="Dewar J."/>
            <person name="Goldberg J."/>
            <person name="Griggs A."/>
            <person name="Gujja S."/>
            <person name="Hansen M."/>
            <person name="Howarth C."/>
            <person name="Imamovic A."/>
            <person name="Larimer J."/>
            <person name="McCowan C."/>
            <person name="Murphy C."/>
            <person name="Neiman D."/>
            <person name="Pearson M."/>
            <person name="Priest M."/>
            <person name="Roberts A."/>
            <person name="Saif S."/>
            <person name="Shea T."/>
            <person name="Sisk P."/>
            <person name="Sykes S."/>
            <person name="Wortman J."/>
            <person name="Nusbaum C."/>
            <person name="Birren B."/>
        </authorList>
    </citation>
    <scope>NUCLEOTIDE SEQUENCE [LARGE SCALE GENOMIC DNA]</scope>
    <source>
        <strain evidence="5 6">90A8</strain>
    </source>
</reference>
<dbReference type="SUPFAM" id="SSF53613">
    <property type="entry name" value="Ribokinase-like"/>
    <property type="match status" value="1"/>
</dbReference>
<comment type="similarity">
    <text evidence="1">Belongs to the carbohydrate kinase PfkB family.</text>
</comment>